<dbReference type="InterPro" id="IPR003959">
    <property type="entry name" value="ATPase_AAA_core"/>
</dbReference>
<dbReference type="PANTHER" id="PTHR40396:SF1">
    <property type="entry name" value="ATPASE AAA-TYPE CORE DOMAIN-CONTAINING PROTEIN"/>
    <property type="match status" value="1"/>
</dbReference>
<evidence type="ECO:0000259" key="1">
    <source>
        <dbReference type="Pfam" id="PF13304"/>
    </source>
</evidence>
<dbReference type="GO" id="GO:0005524">
    <property type="term" value="F:ATP binding"/>
    <property type="evidence" value="ECO:0007669"/>
    <property type="project" value="InterPro"/>
</dbReference>
<dbReference type="AlphaFoldDB" id="C0E1X4"/>
<feature type="domain" description="ATPase AAA-type core" evidence="1">
    <location>
        <begin position="166"/>
        <end position="287"/>
    </location>
</feature>
<dbReference type="EMBL" id="ACEB01000016">
    <property type="protein sequence ID" value="EEG27453.1"/>
    <property type="molecule type" value="Genomic_DNA"/>
</dbReference>
<name>C0E1X4_9CORY</name>
<gene>
    <name evidence="2" type="ORF">CORMATOL_00978</name>
</gene>
<dbReference type="Pfam" id="PF13304">
    <property type="entry name" value="AAA_21"/>
    <property type="match status" value="1"/>
</dbReference>
<sequence>MQDEPTLFKLVFMLDEKMYSYFLAIRNGCVIEEYLALLTADQEELYFERTVDGTEFGNAWDNDILLTEIVKTLSEKDTFAGRIAKILSNSEKYTEINSVYRFLERTFWVSSNSLETSIFPGFYDNDSLNTILSTLDTGVTGLDFTPLTMQEQPFDQEELDLSTSIDMQMGEFRTKNGKLYAISHDDHSEKGNPEVKYVRFRHRGSQDHEYFLDWHQESQGTQKIIMLLPLLWIAVRSPIDLILLVDELDNSLHTQLTKTLIQGFLDTCTNRTRTQLIFTTHDLLLMDCNELLRRDEIWITDKSIDGESTLIGLPEYRGIMHDEDIRKSYLEGRFGGIPQLDSFTLEK</sequence>
<protein>
    <recommendedName>
        <fullName evidence="1">ATPase AAA-type core domain-containing protein</fullName>
    </recommendedName>
</protein>
<dbReference type="HOGENOM" id="CLU_046693_2_1_11"/>
<dbReference type="InterPro" id="IPR027417">
    <property type="entry name" value="P-loop_NTPase"/>
</dbReference>
<reference evidence="2 3" key="1">
    <citation type="submission" date="2009-01" db="EMBL/GenBank/DDBJ databases">
        <authorList>
            <person name="Fulton L."/>
            <person name="Clifton S."/>
            <person name="Chinwalla A.T."/>
            <person name="Mitreva M."/>
            <person name="Sodergren E."/>
            <person name="Weinstock G."/>
            <person name="Clifton S."/>
            <person name="Dooling D.J."/>
            <person name="Fulton B."/>
            <person name="Minx P."/>
            <person name="Pepin K.H."/>
            <person name="Johnson M."/>
            <person name="Bhonagiri V."/>
            <person name="Nash W.E."/>
            <person name="Mardis E.R."/>
            <person name="Wilson R.K."/>
        </authorList>
    </citation>
    <scope>NUCLEOTIDE SEQUENCE [LARGE SCALE GENOMIC DNA]</scope>
    <source>
        <strain evidence="2 3">ATCC 33806</strain>
    </source>
</reference>
<dbReference type="GO" id="GO:0016887">
    <property type="term" value="F:ATP hydrolysis activity"/>
    <property type="evidence" value="ECO:0007669"/>
    <property type="project" value="InterPro"/>
</dbReference>
<proteinExistence type="predicted"/>
<dbReference type="Proteomes" id="UP000006247">
    <property type="component" value="Unassembled WGS sequence"/>
</dbReference>
<dbReference type="Gene3D" id="3.40.50.300">
    <property type="entry name" value="P-loop containing nucleotide triphosphate hydrolases"/>
    <property type="match status" value="1"/>
</dbReference>
<evidence type="ECO:0000313" key="3">
    <source>
        <dbReference type="Proteomes" id="UP000006247"/>
    </source>
</evidence>
<comment type="caution">
    <text evidence="2">The sequence shown here is derived from an EMBL/GenBank/DDBJ whole genome shotgun (WGS) entry which is preliminary data.</text>
</comment>
<dbReference type="SUPFAM" id="SSF52540">
    <property type="entry name" value="P-loop containing nucleoside triphosphate hydrolases"/>
    <property type="match status" value="1"/>
</dbReference>
<organism evidence="2 3">
    <name type="scientific">Corynebacterium matruchotii ATCC 33806</name>
    <dbReference type="NCBI Taxonomy" id="566549"/>
    <lineage>
        <taxon>Bacteria</taxon>
        <taxon>Bacillati</taxon>
        <taxon>Actinomycetota</taxon>
        <taxon>Actinomycetes</taxon>
        <taxon>Mycobacteriales</taxon>
        <taxon>Corynebacteriaceae</taxon>
        <taxon>Corynebacterium</taxon>
    </lineage>
</organism>
<dbReference type="PANTHER" id="PTHR40396">
    <property type="entry name" value="ATPASE-LIKE PROTEIN"/>
    <property type="match status" value="1"/>
</dbReference>
<accession>C0E1X4</accession>
<evidence type="ECO:0000313" key="2">
    <source>
        <dbReference type="EMBL" id="EEG27453.1"/>
    </source>
</evidence>